<accession>A0ACB6Q6J7</accession>
<gene>
    <name evidence="1" type="ORF">BDR25DRAFT_364125</name>
</gene>
<name>A0ACB6Q6J7_9PLEO</name>
<feature type="non-terminal residue" evidence="1">
    <location>
        <position position="1"/>
    </location>
</feature>
<keyword evidence="2" id="KW-1185">Reference proteome</keyword>
<protein>
    <submittedName>
        <fullName evidence="1">Uncharacterized protein</fullName>
    </submittedName>
</protein>
<organism evidence="1 2">
    <name type="scientific">Lindgomyces ingoldianus</name>
    <dbReference type="NCBI Taxonomy" id="673940"/>
    <lineage>
        <taxon>Eukaryota</taxon>
        <taxon>Fungi</taxon>
        <taxon>Dikarya</taxon>
        <taxon>Ascomycota</taxon>
        <taxon>Pezizomycotina</taxon>
        <taxon>Dothideomycetes</taxon>
        <taxon>Pleosporomycetidae</taxon>
        <taxon>Pleosporales</taxon>
        <taxon>Lindgomycetaceae</taxon>
        <taxon>Lindgomyces</taxon>
    </lineage>
</organism>
<evidence type="ECO:0000313" key="2">
    <source>
        <dbReference type="Proteomes" id="UP000799755"/>
    </source>
</evidence>
<dbReference type="Proteomes" id="UP000799755">
    <property type="component" value="Unassembled WGS sequence"/>
</dbReference>
<reference evidence="1" key="1">
    <citation type="journal article" date="2020" name="Stud. Mycol.">
        <title>101 Dothideomycetes genomes: a test case for predicting lifestyles and emergence of pathogens.</title>
        <authorList>
            <person name="Haridas S."/>
            <person name="Albert R."/>
            <person name="Binder M."/>
            <person name="Bloem J."/>
            <person name="Labutti K."/>
            <person name="Salamov A."/>
            <person name="Andreopoulos B."/>
            <person name="Baker S."/>
            <person name="Barry K."/>
            <person name="Bills G."/>
            <person name="Bluhm B."/>
            <person name="Cannon C."/>
            <person name="Castanera R."/>
            <person name="Culley D."/>
            <person name="Daum C."/>
            <person name="Ezra D."/>
            <person name="Gonzalez J."/>
            <person name="Henrissat B."/>
            <person name="Kuo A."/>
            <person name="Liang C."/>
            <person name="Lipzen A."/>
            <person name="Lutzoni F."/>
            <person name="Magnuson J."/>
            <person name="Mondo S."/>
            <person name="Nolan M."/>
            <person name="Ohm R."/>
            <person name="Pangilinan J."/>
            <person name="Park H.-J."/>
            <person name="Ramirez L."/>
            <person name="Alfaro M."/>
            <person name="Sun H."/>
            <person name="Tritt A."/>
            <person name="Yoshinaga Y."/>
            <person name="Zwiers L.-H."/>
            <person name="Turgeon B."/>
            <person name="Goodwin S."/>
            <person name="Spatafora J."/>
            <person name="Crous P."/>
            <person name="Grigoriev I."/>
        </authorList>
    </citation>
    <scope>NUCLEOTIDE SEQUENCE</scope>
    <source>
        <strain evidence="1">ATCC 200398</strain>
    </source>
</reference>
<dbReference type="EMBL" id="MU003683">
    <property type="protein sequence ID" value="KAF2462468.1"/>
    <property type="molecule type" value="Genomic_DNA"/>
</dbReference>
<comment type="caution">
    <text evidence="1">The sequence shown here is derived from an EMBL/GenBank/DDBJ whole genome shotgun (WGS) entry which is preliminary data.</text>
</comment>
<proteinExistence type="predicted"/>
<sequence length="181" mass="19763">RKRTADDELSPNTPKPQPQPRSRRAANNMPPTKDTELVEPGDDDLGDPDNTANGKVKKSTGGAVEAMEALEAAEARAGLPLIWYEYFCLASVTLATNVPTSNVIAEDFHVISGKVGVRCRPWNYPKELREGVFRHKYRGVPRGEQAKIFLLLTTALSLRQIANVSGNCKAGCPRTGQYGLT</sequence>
<evidence type="ECO:0000313" key="1">
    <source>
        <dbReference type="EMBL" id="KAF2462468.1"/>
    </source>
</evidence>